<dbReference type="InterPro" id="IPR001650">
    <property type="entry name" value="Helicase_C-like"/>
</dbReference>
<evidence type="ECO:0000256" key="3">
    <source>
        <dbReference type="ARBA" id="ARBA00022801"/>
    </source>
</evidence>
<evidence type="ECO:0000313" key="10">
    <source>
        <dbReference type="EMBL" id="ESN91039.1"/>
    </source>
</evidence>
<reference evidence="10 12" key="2">
    <citation type="journal article" date="2013" name="Nature">
        <title>Insights into bilaterian evolution from three spiralian genomes.</title>
        <authorList>
            <person name="Simakov O."/>
            <person name="Marletaz F."/>
            <person name="Cho S.J."/>
            <person name="Edsinger-Gonzales E."/>
            <person name="Havlak P."/>
            <person name="Hellsten U."/>
            <person name="Kuo D.H."/>
            <person name="Larsson T."/>
            <person name="Lv J."/>
            <person name="Arendt D."/>
            <person name="Savage R."/>
            <person name="Osoegawa K."/>
            <person name="de Jong P."/>
            <person name="Grimwood J."/>
            <person name="Chapman J.A."/>
            <person name="Shapiro H."/>
            <person name="Aerts A."/>
            <person name="Otillar R.P."/>
            <person name="Terry A.Y."/>
            <person name="Boore J.L."/>
            <person name="Grigoriev I.V."/>
            <person name="Lindberg D.R."/>
            <person name="Seaver E.C."/>
            <person name="Weisblat D.A."/>
            <person name="Putnam N.H."/>
            <person name="Rokhsar D.S."/>
        </authorList>
    </citation>
    <scope>NUCLEOTIDE SEQUENCE</scope>
</reference>
<feature type="domain" description="Helicase C-terminal" evidence="9">
    <location>
        <begin position="306"/>
        <end position="456"/>
    </location>
</feature>
<dbReference type="GO" id="GO:0003729">
    <property type="term" value="F:mRNA binding"/>
    <property type="evidence" value="ECO:0000318"/>
    <property type="project" value="GO_Central"/>
</dbReference>
<sequence>YSKEELAKLPRIIKDFYVEHPEITCLSQQEVDEIRKANQDIVVVSLIGINPDSDDEDEGAAKSPASVHIPNPITSFNQAFSQYPDIMREIEFNKFVKPTPIQMQAWPIIMKGHDLIGIAQTGTGKTLAFLLPAFLHIEGQTVARDQRGGPTVLILTPTRELALQIEQEVKKYKYHGIKCLCIYGGGNRKEQITNVSEGVEIIAATPGRLYDLIVNKYVSVKSVTYLVLDEADRMLDLGFEPEIRKILVDVRSDRQTIMTSATWPEGVRRLAASYQKDPIQVFIGTLDLTAVHSVTQRICIVDEKEKLDELRYLLSSEIDENSKAIVFMARKATVDYVSAELSIEGVHDCQSIHGSRDQEDREQAIDDLKSGKVRILLATDVASRGLDIKDVTHVINYDFPHNIEEYVHRVGRTGRAGKEGIAISFLTKFDDKYAAELIRIMEEAKQHVPDELYRMANKLVVAC</sequence>
<feature type="domain" description="Helicase ATP-binding" evidence="8">
    <location>
        <begin position="106"/>
        <end position="281"/>
    </location>
</feature>
<dbReference type="OrthoDB" id="196131at2759"/>
<dbReference type="KEGG" id="hro:HELRODRAFT_90549"/>
<dbReference type="EMBL" id="KB097731">
    <property type="protein sequence ID" value="ESN91039.1"/>
    <property type="molecule type" value="Genomic_DNA"/>
</dbReference>
<dbReference type="SMART" id="SM00487">
    <property type="entry name" value="DEXDc"/>
    <property type="match status" value="1"/>
</dbReference>
<dbReference type="FunFam" id="3.40.50.300:FF:000079">
    <property type="entry name" value="probable ATP-dependent RNA helicase DDX17"/>
    <property type="match status" value="1"/>
</dbReference>
<evidence type="ECO:0000256" key="2">
    <source>
        <dbReference type="ARBA" id="ARBA00022741"/>
    </source>
</evidence>
<dbReference type="SUPFAM" id="SSF52540">
    <property type="entry name" value="P-loop containing nucleoside triphosphate hydrolases"/>
    <property type="match status" value="1"/>
</dbReference>
<dbReference type="HOGENOM" id="CLU_003041_16_9_1"/>
<evidence type="ECO:0000256" key="7">
    <source>
        <dbReference type="RuleBase" id="RU000492"/>
    </source>
</evidence>
<evidence type="ECO:0000256" key="5">
    <source>
        <dbReference type="ARBA" id="ARBA00022840"/>
    </source>
</evidence>
<evidence type="ECO:0000259" key="8">
    <source>
        <dbReference type="PROSITE" id="PS51192"/>
    </source>
</evidence>
<dbReference type="InterPro" id="IPR011545">
    <property type="entry name" value="DEAD/DEAH_box_helicase_dom"/>
</dbReference>
<dbReference type="AlphaFoldDB" id="T1G7T0"/>
<dbReference type="FunFam" id="3.40.50.300:FF:000008">
    <property type="entry name" value="ATP-dependent RNA helicase RhlB"/>
    <property type="match status" value="1"/>
</dbReference>
<dbReference type="FunCoup" id="T1G7T0">
    <property type="interactions" value="151"/>
</dbReference>
<dbReference type="GO" id="GO:0003724">
    <property type="term" value="F:RNA helicase activity"/>
    <property type="evidence" value="ECO:0000318"/>
    <property type="project" value="GO_Central"/>
</dbReference>
<dbReference type="OMA" id="PIQSQMW"/>
<reference evidence="12" key="1">
    <citation type="submission" date="2012-12" db="EMBL/GenBank/DDBJ databases">
        <authorList>
            <person name="Hellsten U."/>
            <person name="Grimwood J."/>
            <person name="Chapman J.A."/>
            <person name="Shapiro H."/>
            <person name="Aerts A."/>
            <person name="Otillar R.P."/>
            <person name="Terry A.Y."/>
            <person name="Boore J.L."/>
            <person name="Simakov O."/>
            <person name="Marletaz F."/>
            <person name="Cho S.-J."/>
            <person name="Edsinger-Gonzales E."/>
            <person name="Havlak P."/>
            <person name="Kuo D.-H."/>
            <person name="Larsson T."/>
            <person name="Lv J."/>
            <person name="Arendt D."/>
            <person name="Savage R."/>
            <person name="Osoegawa K."/>
            <person name="de Jong P."/>
            <person name="Lindberg D.R."/>
            <person name="Seaver E.C."/>
            <person name="Weisblat D.A."/>
            <person name="Putnam N.H."/>
            <person name="Grigoriev I.V."/>
            <person name="Rokhsar D.S."/>
        </authorList>
    </citation>
    <scope>NUCLEOTIDE SEQUENCE</scope>
</reference>
<keyword evidence="12" id="KW-1185">Reference proteome</keyword>
<evidence type="ECO:0000256" key="4">
    <source>
        <dbReference type="ARBA" id="ARBA00022806"/>
    </source>
</evidence>
<evidence type="ECO:0000313" key="12">
    <source>
        <dbReference type="Proteomes" id="UP000015101"/>
    </source>
</evidence>
<dbReference type="Gene3D" id="3.40.50.300">
    <property type="entry name" value="P-loop containing nucleotide triphosphate hydrolases"/>
    <property type="match status" value="2"/>
</dbReference>
<evidence type="ECO:0000313" key="11">
    <source>
        <dbReference type="EnsemblMetazoa" id="HelroP90549"/>
    </source>
</evidence>
<dbReference type="RefSeq" id="XP_009030859.1">
    <property type="nucleotide sequence ID" value="XM_009032611.1"/>
</dbReference>
<dbReference type="STRING" id="6412.T1G7T0"/>
<dbReference type="InParanoid" id="T1G7T0"/>
<dbReference type="EC" id="3.6.4.13" evidence="1"/>
<gene>
    <name evidence="11" type="primary">20217127</name>
    <name evidence="10" type="ORF">HELRODRAFT_90549</name>
</gene>
<comment type="similarity">
    <text evidence="7">Belongs to the DEAD box helicase family.</text>
</comment>
<dbReference type="InterPro" id="IPR014001">
    <property type="entry name" value="Helicase_ATP-bd"/>
</dbReference>
<dbReference type="GeneID" id="20217127"/>
<protein>
    <recommendedName>
        <fullName evidence="1">RNA helicase</fullName>
        <ecNumber evidence="1">3.6.4.13</ecNumber>
    </recommendedName>
</protein>
<dbReference type="CDD" id="cd18787">
    <property type="entry name" value="SF2_C_DEAD"/>
    <property type="match status" value="1"/>
</dbReference>
<keyword evidence="2 7" id="KW-0547">Nucleotide-binding</keyword>
<reference evidence="11" key="3">
    <citation type="submission" date="2015-06" db="UniProtKB">
        <authorList>
            <consortium name="EnsemblMetazoa"/>
        </authorList>
    </citation>
    <scope>IDENTIFICATION</scope>
</reference>
<proteinExistence type="inferred from homology"/>
<keyword evidence="5 7" id="KW-0067">ATP-binding</keyword>
<dbReference type="PROSITE" id="PS51192">
    <property type="entry name" value="HELICASE_ATP_BIND_1"/>
    <property type="match status" value="1"/>
</dbReference>
<dbReference type="GO" id="GO:0016787">
    <property type="term" value="F:hydrolase activity"/>
    <property type="evidence" value="ECO:0007669"/>
    <property type="project" value="UniProtKB-KW"/>
</dbReference>
<dbReference type="SMART" id="SM00490">
    <property type="entry name" value="HELICc"/>
    <property type="match status" value="1"/>
</dbReference>
<keyword evidence="3 7" id="KW-0378">Hydrolase</keyword>
<evidence type="ECO:0000256" key="6">
    <source>
        <dbReference type="ARBA" id="ARBA00047984"/>
    </source>
</evidence>
<dbReference type="EMBL" id="AMQM01008168">
    <property type="status" value="NOT_ANNOTATED_CDS"/>
    <property type="molecule type" value="Genomic_DNA"/>
</dbReference>
<dbReference type="eggNOG" id="KOG0336">
    <property type="taxonomic scope" value="Eukaryota"/>
</dbReference>
<accession>T1G7T0</accession>
<dbReference type="GO" id="GO:0005524">
    <property type="term" value="F:ATP binding"/>
    <property type="evidence" value="ECO:0007669"/>
    <property type="project" value="UniProtKB-KW"/>
</dbReference>
<name>T1G7T0_HELRO</name>
<dbReference type="PROSITE" id="PS00039">
    <property type="entry name" value="DEAD_ATP_HELICASE"/>
    <property type="match status" value="1"/>
</dbReference>
<dbReference type="Pfam" id="PF00271">
    <property type="entry name" value="Helicase_C"/>
    <property type="match status" value="1"/>
</dbReference>
<dbReference type="CTD" id="20217127"/>
<dbReference type="PROSITE" id="PS51194">
    <property type="entry name" value="HELICASE_CTER"/>
    <property type="match status" value="1"/>
</dbReference>
<evidence type="ECO:0000259" key="9">
    <source>
        <dbReference type="PROSITE" id="PS51194"/>
    </source>
</evidence>
<evidence type="ECO:0000256" key="1">
    <source>
        <dbReference type="ARBA" id="ARBA00012552"/>
    </source>
</evidence>
<dbReference type="PANTHER" id="PTHR47958">
    <property type="entry name" value="ATP-DEPENDENT RNA HELICASE DBP3"/>
    <property type="match status" value="1"/>
</dbReference>
<dbReference type="EnsemblMetazoa" id="HelroT90549">
    <property type="protein sequence ID" value="HelroP90549"/>
    <property type="gene ID" value="HelroG90549"/>
</dbReference>
<comment type="catalytic activity">
    <reaction evidence="6">
        <text>ATP + H2O = ADP + phosphate + H(+)</text>
        <dbReference type="Rhea" id="RHEA:13065"/>
        <dbReference type="ChEBI" id="CHEBI:15377"/>
        <dbReference type="ChEBI" id="CHEBI:15378"/>
        <dbReference type="ChEBI" id="CHEBI:30616"/>
        <dbReference type="ChEBI" id="CHEBI:43474"/>
        <dbReference type="ChEBI" id="CHEBI:456216"/>
        <dbReference type="EC" id="3.6.4.13"/>
    </reaction>
</comment>
<dbReference type="InterPro" id="IPR027417">
    <property type="entry name" value="P-loop_NTPase"/>
</dbReference>
<organism evidence="11 12">
    <name type="scientific">Helobdella robusta</name>
    <name type="common">Californian leech</name>
    <dbReference type="NCBI Taxonomy" id="6412"/>
    <lineage>
        <taxon>Eukaryota</taxon>
        <taxon>Metazoa</taxon>
        <taxon>Spiralia</taxon>
        <taxon>Lophotrochozoa</taxon>
        <taxon>Annelida</taxon>
        <taxon>Clitellata</taxon>
        <taxon>Hirudinea</taxon>
        <taxon>Rhynchobdellida</taxon>
        <taxon>Glossiphoniidae</taxon>
        <taxon>Helobdella</taxon>
    </lineage>
</organism>
<dbReference type="InterPro" id="IPR000629">
    <property type="entry name" value="RNA-helicase_DEAD-box_CS"/>
</dbReference>
<keyword evidence="4 7" id="KW-0347">Helicase</keyword>
<dbReference type="Pfam" id="PF00270">
    <property type="entry name" value="DEAD"/>
    <property type="match status" value="1"/>
</dbReference>
<dbReference type="Proteomes" id="UP000015101">
    <property type="component" value="Unassembled WGS sequence"/>
</dbReference>